<name>W0RNS6_9BACT</name>
<protein>
    <submittedName>
        <fullName evidence="6">FG-GAP repeat protein</fullName>
    </submittedName>
</protein>
<dbReference type="InterPro" id="IPR055409">
    <property type="entry name" value="Beta-prop_FAM234A_B"/>
</dbReference>
<evidence type="ECO:0000313" key="6">
    <source>
        <dbReference type="EMBL" id="AHG92391.1"/>
    </source>
</evidence>
<dbReference type="EMBL" id="CP007129">
    <property type="protein sequence ID" value="AHG92391.1"/>
    <property type="molecule type" value="Genomic_DNA"/>
</dbReference>
<evidence type="ECO:0000259" key="5">
    <source>
        <dbReference type="Pfam" id="PF23727"/>
    </source>
</evidence>
<dbReference type="InterPro" id="IPR015943">
    <property type="entry name" value="WD40/YVTN_repeat-like_dom_sf"/>
</dbReference>
<dbReference type="SUPFAM" id="SSF69318">
    <property type="entry name" value="Integrin alpha N-terminal domain"/>
    <property type="match status" value="2"/>
</dbReference>
<evidence type="ECO:0000256" key="2">
    <source>
        <dbReference type="ARBA" id="ARBA00022692"/>
    </source>
</evidence>
<dbReference type="OrthoDB" id="9816120at2"/>
<dbReference type="PANTHER" id="PTHR21419">
    <property type="match status" value="1"/>
</dbReference>
<gene>
    <name evidence="6" type="ORF">J421_4856</name>
</gene>
<dbReference type="Pfam" id="PF23727">
    <property type="entry name" value="Beta-prop_FAM234A_B"/>
    <property type="match status" value="1"/>
</dbReference>
<keyword evidence="2" id="KW-0812">Transmembrane</keyword>
<organism evidence="6 7">
    <name type="scientific">Gemmatirosa kalamazoonensis</name>
    <dbReference type="NCBI Taxonomy" id="861299"/>
    <lineage>
        <taxon>Bacteria</taxon>
        <taxon>Pseudomonadati</taxon>
        <taxon>Gemmatimonadota</taxon>
        <taxon>Gemmatimonadia</taxon>
        <taxon>Gemmatimonadales</taxon>
        <taxon>Gemmatimonadaceae</taxon>
        <taxon>Gemmatirosa</taxon>
    </lineage>
</organism>
<dbReference type="Gene3D" id="2.130.10.10">
    <property type="entry name" value="YVTN repeat-like/Quinoprotein amine dehydrogenase"/>
    <property type="match status" value="1"/>
</dbReference>
<dbReference type="InterPro" id="IPR045232">
    <property type="entry name" value="FAM234"/>
</dbReference>
<reference evidence="6 7" key="1">
    <citation type="journal article" date="2014" name="Genome Announc.">
        <title>Genome Sequence and Methylome of Soil Bacterium Gemmatirosa kalamazoonensis KBS708T, a Member of the Rarely Cultivated Gemmatimonadetes Phylum.</title>
        <authorList>
            <person name="Debruyn J.M."/>
            <person name="Radosevich M."/>
            <person name="Wommack K.E."/>
            <person name="Polson S.W."/>
            <person name="Hauser L.J."/>
            <person name="Fawaz M.N."/>
            <person name="Korlach J."/>
            <person name="Tsai Y.C."/>
        </authorList>
    </citation>
    <scope>NUCLEOTIDE SEQUENCE [LARGE SCALE GENOMIC DNA]</scope>
    <source>
        <strain evidence="6 7">KBS708</strain>
        <plasmid evidence="7">Plasmid 1</plasmid>
    </source>
</reference>
<dbReference type="InParanoid" id="W0RNS6"/>
<dbReference type="InterPro" id="IPR028994">
    <property type="entry name" value="Integrin_alpha_N"/>
</dbReference>
<dbReference type="RefSeq" id="WP_025413735.1">
    <property type="nucleotide sequence ID" value="NZ_CP007129.1"/>
</dbReference>
<keyword evidence="3" id="KW-1133">Transmembrane helix</keyword>
<keyword evidence="7" id="KW-1185">Reference proteome</keyword>
<dbReference type="AlphaFoldDB" id="W0RNS6"/>
<sequence length="500" mass="53675">MLFACSRSDRPPAPSFAAIFPPATGALMNESSPALADLDGDGVPDIVFGSGVDRTRPAGRRLVFTGQPAVSGYVVAVSGRTNRILWQVPNPRDAFTTPRFAYLDHDRVPDVVMGGREGVLTAYAGTDGHVLWRVLGEDVVATPFPYYFLTPAIVPDVNGDGVPDVVDTYGGNDTRAPRDARDAGYVMVVSGADGRVLRAQRVPDGAETYASPLAYRRRDGSTWVIFGTGGETKPGAEWRAPLASLVDSTLATRAERLVLEGTKGVIAPPTLVDLTGDGEQDVLVNTFDGRLVAVDGATAKPLWSHADSSEESYHQPAVVRLTRDGGRLGLFVSRGIGAFPRYVGTVHRLYDAATGRVLYEYRDPNYPAGAPLAVDLTGDGVDEPVFFTQRFPAAQGSRIHVLHLPTHRLASHDVPDNLWSTPVVADPRRTGTLELIGVSWRMGPNGIASLPDVQWQLLRLDLSAKTPSAITWGGYMGTTADGRYHAGDLTRSRGARGEHQ</sequence>
<geneLocation type="plasmid" evidence="6 7">
    <name>1</name>
</geneLocation>
<proteinExistence type="predicted"/>
<dbReference type="PANTHER" id="PTHR21419:SF30">
    <property type="entry name" value="IG-LIKE DOMAIN-CONTAINING PROTEIN"/>
    <property type="match status" value="1"/>
</dbReference>
<dbReference type="Proteomes" id="UP000019151">
    <property type="component" value="Plasmid 1"/>
</dbReference>
<accession>W0RNS6</accession>
<evidence type="ECO:0000256" key="1">
    <source>
        <dbReference type="ARBA" id="ARBA00004167"/>
    </source>
</evidence>
<evidence type="ECO:0000256" key="4">
    <source>
        <dbReference type="ARBA" id="ARBA00023136"/>
    </source>
</evidence>
<dbReference type="HOGENOM" id="CLU_543727_0_0_0"/>
<dbReference type="Gene3D" id="2.40.10.480">
    <property type="match status" value="1"/>
</dbReference>
<evidence type="ECO:0000256" key="3">
    <source>
        <dbReference type="ARBA" id="ARBA00022989"/>
    </source>
</evidence>
<feature type="domain" description="FAM234A/B beta-propeller" evidence="5">
    <location>
        <begin position="35"/>
        <end position="231"/>
    </location>
</feature>
<keyword evidence="6" id="KW-0614">Plasmid</keyword>
<dbReference type="KEGG" id="gba:J421_4856"/>
<keyword evidence="4" id="KW-0472">Membrane</keyword>
<evidence type="ECO:0000313" key="7">
    <source>
        <dbReference type="Proteomes" id="UP000019151"/>
    </source>
</evidence>
<comment type="subcellular location">
    <subcellularLocation>
        <location evidence="1">Membrane</location>
        <topology evidence="1">Single-pass membrane protein</topology>
    </subcellularLocation>
</comment>
<dbReference type="GO" id="GO:0016020">
    <property type="term" value="C:membrane"/>
    <property type="evidence" value="ECO:0007669"/>
    <property type="project" value="UniProtKB-SubCell"/>
</dbReference>